<proteinExistence type="predicted"/>
<dbReference type="AlphaFoldDB" id="A0A553I5Y6"/>
<dbReference type="Proteomes" id="UP000319160">
    <property type="component" value="Unassembled WGS sequence"/>
</dbReference>
<dbReference type="InterPro" id="IPR021986">
    <property type="entry name" value="Spherulin4"/>
</dbReference>
<dbReference type="PANTHER" id="PTHR35040:SF9">
    <property type="entry name" value="4-LIKE CELL SURFACE PROTEIN, PUTATIVE (AFU_ORTHOLOGUE AFUA_4G14080)-RELATED"/>
    <property type="match status" value="1"/>
</dbReference>
<organism evidence="2 3">
    <name type="scientific">Xylaria flabelliformis</name>
    <dbReference type="NCBI Taxonomy" id="2512241"/>
    <lineage>
        <taxon>Eukaryota</taxon>
        <taxon>Fungi</taxon>
        <taxon>Dikarya</taxon>
        <taxon>Ascomycota</taxon>
        <taxon>Pezizomycotina</taxon>
        <taxon>Sordariomycetes</taxon>
        <taxon>Xylariomycetidae</taxon>
        <taxon>Xylariales</taxon>
        <taxon>Xylariaceae</taxon>
        <taxon>Xylaria</taxon>
    </lineage>
</organism>
<protein>
    <recommendedName>
        <fullName evidence="4">Spherulation-specific family 4</fullName>
    </recommendedName>
</protein>
<keyword evidence="3" id="KW-1185">Reference proteome</keyword>
<name>A0A553I5Y6_9PEZI</name>
<accession>A0A553I5Y6</accession>
<comment type="caution">
    <text evidence="2">The sequence shown here is derived from an EMBL/GenBank/DDBJ whole genome shotgun (WGS) entry which is preliminary data.</text>
</comment>
<evidence type="ECO:0008006" key="4">
    <source>
        <dbReference type="Google" id="ProtNLM"/>
    </source>
</evidence>
<feature type="signal peptide" evidence="1">
    <location>
        <begin position="1"/>
        <end position="18"/>
    </location>
</feature>
<dbReference type="Pfam" id="PF12138">
    <property type="entry name" value="Spherulin4"/>
    <property type="match status" value="1"/>
</dbReference>
<dbReference type="EMBL" id="VFLP01000015">
    <property type="protein sequence ID" value="TRX95618.1"/>
    <property type="molecule type" value="Genomic_DNA"/>
</dbReference>
<dbReference type="OrthoDB" id="5342184at2759"/>
<evidence type="ECO:0000313" key="2">
    <source>
        <dbReference type="EMBL" id="TRX95618.1"/>
    </source>
</evidence>
<dbReference type="PANTHER" id="PTHR35040">
    <property type="match status" value="1"/>
</dbReference>
<feature type="chain" id="PRO_5021880565" description="Spherulation-specific family 4" evidence="1">
    <location>
        <begin position="19"/>
        <end position="276"/>
    </location>
</feature>
<gene>
    <name evidence="2" type="ORF">FHL15_003576</name>
</gene>
<sequence>MVFTRAASALLMTTSVAATGVLLPLYTYPSAEYNDGAANWKPALDAIAASSAVPWLAVVNPGNGPGQTGQPGNSDVNYIAGVSQLNAQPNVQTIGYVRTNYGTSPPAELQANITNWASWASYSASNIGVDGIFFDESSALDFEYLNTAVTYARTAFGSKKIVTICNFGSAAPDEFFTICDVAIVFESFLNSPDAPAYMGEETIDANTPDGYEAQAAVVVHDFVGTAADGRAADTTLLRSYVQEAKDYGLGWLYFCSGGYDSITTAPATVGALAAAF</sequence>
<evidence type="ECO:0000256" key="1">
    <source>
        <dbReference type="SAM" id="SignalP"/>
    </source>
</evidence>
<reference evidence="3" key="1">
    <citation type="submission" date="2019-06" db="EMBL/GenBank/DDBJ databases">
        <title>Draft genome sequence of the griseofulvin-producing fungus Xylaria cubensis strain G536.</title>
        <authorList>
            <person name="Mead M.E."/>
            <person name="Raja H.A."/>
            <person name="Steenwyk J.L."/>
            <person name="Knowles S.L."/>
            <person name="Oberlies N.H."/>
            <person name="Rokas A."/>
        </authorList>
    </citation>
    <scope>NUCLEOTIDE SEQUENCE [LARGE SCALE GENOMIC DNA]</scope>
    <source>
        <strain evidence="3">G536</strain>
    </source>
</reference>
<keyword evidence="1" id="KW-0732">Signal</keyword>
<evidence type="ECO:0000313" key="3">
    <source>
        <dbReference type="Proteomes" id="UP000319160"/>
    </source>
</evidence>